<gene>
    <name evidence="4" type="ORF">TCE0_043r15802</name>
</gene>
<dbReference type="Proteomes" id="UP000053095">
    <property type="component" value="Unassembled WGS sequence"/>
</dbReference>
<keyword evidence="5" id="KW-1185">Reference proteome</keyword>
<dbReference type="PROSITE" id="PS51417">
    <property type="entry name" value="ARF"/>
    <property type="match status" value="1"/>
</dbReference>
<reference evidence="5" key="1">
    <citation type="journal article" date="2015" name="Genome Announc.">
        <title>Draft genome sequence of Talaromyces cellulolyticus strain Y-94, a source of lignocellulosic biomass-degrading enzymes.</title>
        <authorList>
            <person name="Fujii T."/>
            <person name="Koike H."/>
            <person name="Sawayama S."/>
            <person name="Yano S."/>
            <person name="Inoue H."/>
        </authorList>
    </citation>
    <scope>NUCLEOTIDE SEQUENCE [LARGE SCALE GENOMIC DNA]</scope>
    <source>
        <strain evidence="5">Y-94</strain>
    </source>
</reference>
<keyword evidence="2" id="KW-0342">GTP-binding</keyword>
<dbReference type="AlphaFoldDB" id="A0A0B8MYD9"/>
<dbReference type="Pfam" id="PF00071">
    <property type="entry name" value="Ras"/>
    <property type="match status" value="1"/>
</dbReference>
<dbReference type="EMBL" id="DF933839">
    <property type="protein sequence ID" value="GAM42120.1"/>
    <property type="molecule type" value="Genomic_DNA"/>
</dbReference>
<dbReference type="InterPro" id="IPR001806">
    <property type="entry name" value="Small_GTPase"/>
</dbReference>
<dbReference type="CDD" id="cd00154">
    <property type="entry name" value="Rab"/>
    <property type="match status" value="1"/>
</dbReference>
<evidence type="ECO:0000313" key="4">
    <source>
        <dbReference type="EMBL" id="GAM42120.1"/>
    </source>
</evidence>
<dbReference type="SMART" id="SM00175">
    <property type="entry name" value="RAB"/>
    <property type="match status" value="1"/>
</dbReference>
<organism evidence="4 5">
    <name type="scientific">Talaromyces pinophilus</name>
    <name type="common">Penicillium pinophilum</name>
    <dbReference type="NCBI Taxonomy" id="128442"/>
    <lineage>
        <taxon>Eukaryota</taxon>
        <taxon>Fungi</taxon>
        <taxon>Dikarya</taxon>
        <taxon>Ascomycota</taxon>
        <taxon>Pezizomycotina</taxon>
        <taxon>Eurotiomycetes</taxon>
        <taxon>Eurotiomycetidae</taxon>
        <taxon>Eurotiales</taxon>
        <taxon>Trichocomaceae</taxon>
        <taxon>Talaromyces</taxon>
        <taxon>Talaromyces sect. Talaromyces</taxon>
    </lineage>
</organism>
<evidence type="ECO:0000313" key="5">
    <source>
        <dbReference type="Proteomes" id="UP000053095"/>
    </source>
</evidence>
<dbReference type="Gene3D" id="3.40.50.300">
    <property type="entry name" value="P-loop containing nucleotide triphosphate hydrolases"/>
    <property type="match status" value="1"/>
</dbReference>
<sequence length="387" mass="42085">MLGTTPTNKQPALHPPPFIGDYNKLNERDLRLQCDAMQPISDRLVGPSMYVSYARHSATQSRLPSRLGKPLLTMSSSLEAKIVVLGSQGVGKTSLVNRYVKNAFEPAKITSTVGASFVTKRVLDTTSDTIVRLQIWDTAGQERFRSISRLYYRGANACLLCYDITDENSFKEMTGWLQELKQNLGHSNDVVGAGGDSPLVIHVVGTKSDIVALEPAKRKVPFERTIAYVAEQLYPSQASTPPPTAGFGNMIVTTPTSSLQSPDSKRSSGFWGQDIGWDCCHEISAKDGEGVEEVFRVIARKLVEQRNKQLNELMASGNGGANGGSSDQNYSDTDGGGGGMNGMNGRGSFRIGMGDKRRSWLGFPPGMVVNEEVEMPAEPGKQRRPCC</sequence>
<proteinExistence type="predicted"/>
<dbReference type="InterPro" id="IPR005225">
    <property type="entry name" value="Small_GTP-bd"/>
</dbReference>
<protein>
    <recommendedName>
        <fullName evidence="6">Ras-like GTP-binding protein</fullName>
    </recommendedName>
</protein>
<feature type="region of interest" description="Disordered" evidence="3">
    <location>
        <begin position="314"/>
        <end position="345"/>
    </location>
</feature>
<dbReference type="PROSITE" id="PS51419">
    <property type="entry name" value="RAB"/>
    <property type="match status" value="1"/>
</dbReference>
<evidence type="ECO:0000256" key="2">
    <source>
        <dbReference type="ARBA" id="ARBA00023134"/>
    </source>
</evidence>
<dbReference type="SMART" id="SM00173">
    <property type="entry name" value="RAS"/>
    <property type="match status" value="1"/>
</dbReference>
<dbReference type="GO" id="GO:0003924">
    <property type="term" value="F:GTPase activity"/>
    <property type="evidence" value="ECO:0007669"/>
    <property type="project" value="InterPro"/>
</dbReference>
<evidence type="ECO:0000256" key="1">
    <source>
        <dbReference type="ARBA" id="ARBA00022741"/>
    </source>
</evidence>
<dbReference type="GO" id="GO:0005525">
    <property type="term" value="F:GTP binding"/>
    <property type="evidence" value="ECO:0007669"/>
    <property type="project" value="UniProtKB-KW"/>
</dbReference>
<evidence type="ECO:0000256" key="3">
    <source>
        <dbReference type="SAM" id="MobiDB-lite"/>
    </source>
</evidence>
<dbReference type="NCBIfam" id="TIGR00231">
    <property type="entry name" value="small_GTP"/>
    <property type="match status" value="1"/>
</dbReference>
<keyword evidence="1" id="KW-0547">Nucleotide-binding</keyword>
<dbReference type="SMART" id="SM00174">
    <property type="entry name" value="RHO"/>
    <property type="match status" value="1"/>
</dbReference>
<dbReference type="SUPFAM" id="SSF52540">
    <property type="entry name" value="P-loop containing nucleoside triphosphate hydrolases"/>
    <property type="match status" value="1"/>
</dbReference>
<dbReference type="PROSITE" id="PS51420">
    <property type="entry name" value="RHO"/>
    <property type="match status" value="1"/>
</dbReference>
<dbReference type="PANTHER" id="PTHR24073">
    <property type="entry name" value="DRAB5-RELATED"/>
    <property type="match status" value="1"/>
</dbReference>
<dbReference type="FunFam" id="3.40.50.300:FF:001584">
    <property type="entry name" value="Ras-like GTP-binding protein RYL2"/>
    <property type="match status" value="1"/>
</dbReference>
<dbReference type="PROSITE" id="PS51421">
    <property type="entry name" value="RAS"/>
    <property type="match status" value="1"/>
</dbReference>
<evidence type="ECO:0008006" key="6">
    <source>
        <dbReference type="Google" id="ProtNLM"/>
    </source>
</evidence>
<dbReference type="InterPro" id="IPR027417">
    <property type="entry name" value="P-loop_NTPase"/>
</dbReference>
<name>A0A0B8MYD9_TALPI</name>
<dbReference type="PRINTS" id="PR00449">
    <property type="entry name" value="RASTRNSFRMNG"/>
</dbReference>
<accession>A0A0B8MYD9</accession>
<feature type="compositionally biased region" description="Gly residues" evidence="3">
    <location>
        <begin position="334"/>
        <end position="345"/>
    </location>
</feature>